<protein>
    <submittedName>
        <fullName evidence="2">Xanthine dehydrogenase iron-sulfur subunit / Xanthine dehydrogenase, FAD binding protein subunit</fullName>
        <ecNumber evidence="2">1.17.1.4</ecNumber>
    </submittedName>
</protein>
<dbReference type="Pfam" id="PF03450">
    <property type="entry name" value="CO_deh_flav_C"/>
    <property type="match status" value="1"/>
</dbReference>
<dbReference type="EMBL" id="CP004372">
    <property type="protein sequence ID" value="AHM02816.1"/>
    <property type="molecule type" value="Genomic_DNA"/>
</dbReference>
<dbReference type="EC" id="1.17.1.4" evidence="2"/>
<evidence type="ECO:0000313" key="3">
    <source>
        <dbReference type="Proteomes" id="UP000019593"/>
    </source>
</evidence>
<keyword evidence="2" id="KW-0560">Oxidoreductase</keyword>
<dbReference type="eggNOG" id="COG4630">
    <property type="taxonomic scope" value="Bacteria"/>
</dbReference>
<organism evidence="2 3">
    <name type="scientific">Roseicyclus elongatus DSM 19469</name>
    <dbReference type="NCBI Taxonomy" id="1294273"/>
    <lineage>
        <taxon>Bacteria</taxon>
        <taxon>Pseudomonadati</taxon>
        <taxon>Pseudomonadota</taxon>
        <taxon>Alphaproteobacteria</taxon>
        <taxon>Rhodobacterales</taxon>
        <taxon>Roseobacteraceae</taxon>
        <taxon>Roseicyclus</taxon>
    </lineage>
</organism>
<dbReference type="KEGG" id="red:roselon_00371"/>
<dbReference type="SUPFAM" id="SSF55447">
    <property type="entry name" value="CO dehydrogenase flavoprotein C-terminal domain-like"/>
    <property type="match status" value="1"/>
</dbReference>
<evidence type="ECO:0000313" key="2">
    <source>
        <dbReference type="EMBL" id="AHM02816.1"/>
    </source>
</evidence>
<accession>W8S246</accession>
<name>W8S246_9RHOB</name>
<dbReference type="InterPro" id="IPR036683">
    <property type="entry name" value="CO_DH_flav_C_dom_sf"/>
</dbReference>
<dbReference type="Proteomes" id="UP000019593">
    <property type="component" value="Chromosome"/>
</dbReference>
<gene>
    <name evidence="2" type="ORF">roselon_00371</name>
</gene>
<dbReference type="STRING" id="1294273.roselon_00371"/>
<sequence>MEAALTGQPWTEATITAALPAFALDYTPMSDMRASAAYRLETAQNMLWRAYHDSAGVPASVLGVRP</sequence>
<evidence type="ECO:0000259" key="1">
    <source>
        <dbReference type="Pfam" id="PF03450"/>
    </source>
</evidence>
<dbReference type="GO" id="GO:0004854">
    <property type="term" value="F:xanthine dehydrogenase activity"/>
    <property type="evidence" value="ECO:0007669"/>
    <property type="project" value="UniProtKB-EC"/>
</dbReference>
<reference evidence="2 3" key="1">
    <citation type="submission" date="2013-03" db="EMBL/GenBank/DDBJ databases">
        <authorList>
            <person name="Fiebig A."/>
            <person name="Goeker M."/>
            <person name="Klenk H.-P.P."/>
        </authorList>
    </citation>
    <scope>NUCLEOTIDE SEQUENCE [LARGE SCALE GENOMIC DNA]</scope>
    <source>
        <strain evidence="3">DSM 19469</strain>
    </source>
</reference>
<dbReference type="Gene3D" id="3.30.390.50">
    <property type="entry name" value="CO dehydrogenase flavoprotein, C-terminal domain"/>
    <property type="match status" value="1"/>
</dbReference>
<keyword evidence="3" id="KW-1185">Reference proteome</keyword>
<feature type="domain" description="CO dehydrogenase flavoprotein C-terminal" evidence="1">
    <location>
        <begin position="2"/>
        <end position="52"/>
    </location>
</feature>
<dbReference type="HOGENOM" id="CLU_2828502_0_0_5"/>
<dbReference type="InterPro" id="IPR005107">
    <property type="entry name" value="CO_DH_flav_C"/>
</dbReference>
<proteinExistence type="predicted"/>
<dbReference type="AlphaFoldDB" id="W8S246"/>
<dbReference type="PATRIC" id="fig|1294273.3.peg.363"/>